<keyword evidence="7" id="KW-1185">Reference proteome</keyword>
<dbReference type="STRING" id="162209.IJ22_07800"/>
<dbReference type="PATRIC" id="fig|162209.4.peg.833"/>
<sequence>MRLQKYYVAMTLGFVLLILPVFLTDKHHLNIAVMTLMYAALALFWNWVGGYTGQLSFAHIVFFGIGAYTSTLLFLHFNVSPWLGMLVGGILSSVIAGFLSYWTVRLKGPFFALATLALSQVSLIVAVFWKDLTGGSQGLSLPLAMSFQNMLFDSKAAYYFIICVLVLIGLSVSVRIENSRTGYLLKALKLSEAAAEAVGINSLKLKVRIMCLSAFFTSLAGTFYAQYIMYIDPYSVFNLELNILMILIVMIGGQAAYLGPMIGALLLVPVNEVLRSELAQFGDGIHGMLYGAILMLIIILAPQGVIGMLRKWNTRRLSKYQSE</sequence>
<name>A0A0U2W6Y7_9BACL</name>
<dbReference type="GO" id="GO:0015658">
    <property type="term" value="F:branched-chain amino acid transmembrane transporter activity"/>
    <property type="evidence" value="ECO:0007669"/>
    <property type="project" value="InterPro"/>
</dbReference>
<dbReference type="PANTHER" id="PTHR30482">
    <property type="entry name" value="HIGH-AFFINITY BRANCHED-CHAIN AMINO ACID TRANSPORT SYSTEM PERMEASE"/>
    <property type="match status" value="1"/>
</dbReference>
<comment type="subcellular location">
    <subcellularLocation>
        <location evidence="1">Cell membrane</location>
        <topology evidence="1">Multi-pass membrane protein</topology>
    </subcellularLocation>
</comment>
<reference evidence="7" key="1">
    <citation type="submission" date="2015-12" db="EMBL/GenBank/DDBJ databases">
        <title>Complete genome sequences of two moderately thermophilic Paenibacillus species.</title>
        <authorList>
            <person name="Butler R.III."/>
            <person name="Wang J."/>
            <person name="Stark B.C."/>
            <person name="Pombert J.-F."/>
        </authorList>
    </citation>
    <scope>NUCLEOTIDE SEQUENCE [LARGE SCALE GENOMIC DNA]</scope>
    <source>
        <strain evidence="7">32O-Y</strain>
    </source>
</reference>
<keyword evidence="3" id="KW-0812">Transmembrane</keyword>
<evidence type="ECO:0000313" key="6">
    <source>
        <dbReference type="EMBL" id="ALS21162.1"/>
    </source>
</evidence>
<dbReference type="OrthoDB" id="9789927at2"/>
<dbReference type="RefSeq" id="WP_062407361.1">
    <property type="nucleotide sequence ID" value="NZ_CP013652.1"/>
</dbReference>
<dbReference type="GO" id="GO:0005886">
    <property type="term" value="C:plasma membrane"/>
    <property type="evidence" value="ECO:0007669"/>
    <property type="project" value="UniProtKB-SubCell"/>
</dbReference>
<evidence type="ECO:0000256" key="3">
    <source>
        <dbReference type="ARBA" id="ARBA00022692"/>
    </source>
</evidence>
<organism evidence="6 7">
    <name type="scientific">Paenibacillus naphthalenovorans</name>
    <dbReference type="NCBI Taxonomy" id="162209"/>
    <lineage>
        <taxon>Bacteria</taxon>
        <taxon>Bacillati</taxon>
        <taxon>Bacillota</taxon>
        <taxon>Bacilli</taxon>
        <taxon>Bacillales</taxon>
        <taxon>Paenibacillaceae</taxon>
        <taxon>Paenibacillus</taxon>
    </lineage>
</organism>
<dbReference type="Pfam" id="PF02653">
    <property type="entry name" value="BPD_transp_2"/>
    <property type="match status" value="1"/>
</dbReference>
<dbReference type="InterPro" id="IPR043428">
    <property type="entry name" value="LivM-like"/>
</dbReference>
<protein>
    <submittedName>
        <fullName evidence="6">Leucine/isoleucine/valine transporter permease</fullName>
    </submittedName>
</protein>
<evidence type="ECO:0000256" key="2">
    <source>
        <dbReference type="ARBA" id="ARBA00022475"/>
    </source>
</evidence>
<accession>A0A0U2W6Y7</accession>
<dbReference type="CDD" id="cd06581">
    <property type="entry name" value="TM_PBP1_LivM_like"/>
    <property type="match status" value="1"/>
</dbReference>
<proteinExistence type="predicted"/>
<evidence type="ECO:0000256" key="5">
    <source>
        <dbReference type="ARBA" id="ARBA00023136"/>
    </source>
</evidence>
<keyword evidence="4" id="KW-1133">Transmembrane helix</keyword>
<dbReference type="AlphaFoldDB" id="A0A0U2W6Y7"/>
<dbReference type="InterPro" id="IPR001851">
    <property type="entry name" value="ABC_transp_permease"/>
</dbReference>
<evidence type="ECO:0000313" key="7">
    <source>
        <dbReference type="Proteomes" id="UP000061660"/>
    </source>
</evidence>
<reference evidence="6 7" key="2">
    <citation type="journal article" date="2016" name="Genome Announc.">
        <title>Complete Genome Sequences of Two Interactive Moderate Thermophiles, Paenibacillus napthalenovorans 32O-Y and Paenibacillus sp. 32O-W.</title>
        <authorList>
            <person name="Butler R.R.III."/>
            <person name="Wang J."/>
            <person name="Stark B.C."/>
            <person name="Pombert J.F."/>
        </authorList>
    </citation>
    <scope>NUCLEOTIDE SEQUENCE [LARGE SCALE GENOMIC DNA]</scope>
    <source>
        <strain evidence="6 7">32O-Y</strain>
    </source>
</reference>
<evidence type="ECO:0000256" key="4">
    <source>
        <dbReference type="ARBA" id="ARBA00022989"/>
    </source>
</evidence>
<evidence type="ECO:0000256" key="1">
    <source>
        <dbReference type="ARBA" id="ARBA00004651"/>
    </source>
</evidence>
<dbReference type="KEGG" id="pnp:IJ22_07800"/>
<dbReference type="Proteomes" id="UP000061660">
    <property type="component" value="Chromosome"/>
</dbReference>
<keyword evidence="5" id="KW-0472">Membrane</keyword>
<dbReference type="EMBL" id="CP013652">
    <property type="protein sequence ID" value="ALS21162.1"/>
    <property type="molecule type" value="Genomic_DNA"/>
</dbReference>
<dbReference type="PANTHER" id="PTHR30482:SF10">
    <property type="entry name" value="HIGH-AFFINITY BRANCHED-CHAIN AMINO ACID TRANSPORT PROTEIN BRAE"/>
    <property type="match status" value="1"/>
</dbReference>
<keyword evidence="2" id="KW-1003">Cell membrane</keyword>
<gene>
    <name evidence="6" type="ORF">IJ22_07800</name>
</gene>